<dbReference type="RefSeq" id="WP_074231805.1">
    <property type="nucleotide sequence ID" value="NZ_FSRQ01000004.1"/>
</dbReference>
<dbReference type="AlphaFoldDB" id="A0A1N6ILD6"/>
<keyword evidence="2" id="KW-1185">Reference proteome</keyword>
<accession>A0A1N6ILD6</accession>
<reference evidence="2" key="1">
    <citation type="submission" date="2016-12" db="EMBL/GenBank/DDBJ databases">
        <authorList>
            <person name="Varghese N."/>
            <person name="Submissions S."/>
        </authorList>
    </citation>
    <scope>NUCLEOTIDE SEQUENCE [LARGE SCALE GENOMIC DNA]</scope>
    <source>
        <strain evidence="2">DSM 16779</strain>
    </source>
</reference>
<protein>
    <submittedName>
        <fullName evidence="1">Uncharacterized protein</fullName>
    </submittedName>
</protein>
<evidence type="ECO:0000313" key="2">
    <source>
        <dbReference type="Proteomes" id="UP000184782"/>
    </source>
</evidence>
<organism evidence="1 2">
    <name type="scientific">Chryseobacterium scophthalmum</name>
    <dbReference type="NCBI Taxonomy" id="59733"/>
    <lineage>
        <taxon>Bacteria</taxon>
        <taxon>Pseudomonadati</taxon>
        <taxon>Bacteroidota</taxon>
        <taxon>Flavobacteriia</taxon>
        <taxon>Flavobacteriales</taxon>
        <taxon>Weeksellaceae</taxon>
        <taxon>Chryseobacterium group</taxon>
        <taxon>Chryseobacterium</taxon>
    </lineage>
</organism>
<evidence type="ECO:0000313" key="1">
    <source>
        <dbReference type="EMBL" id="SIO32811.1"/>
    </source>
</evidence>
<dbReference type="Proteomes" id="UP000184782">
    <property type="component" value="Unassembled WGS sequence"/>
</dbReference>
<sequence>MKNFAINKNKGIISEEFLNKNILDFPSACKYVSELPYKRNSDKNNIKCIFDDLGGTCSTKHAALRKLALENHQSNVKLILGIFKMDAEYTFKIKNTLDKFNLNYIPEAHNYLKIDDEYFDFTKPNSEYSQFKNKLLVEKKIEYNEIMTEKVLFHKRFLENWLSDENLSYSLDEIWEIREQCIKDLQKSDEAEIQNSSSVCFANSPDVRDDYKL</sequence>
<dbReference type="STRING" id="59733.SAMN05421769_3520"/>
<gene>
    <name evidence="1" type="ORF">SAMN05421769_3520</name>
</gene>
<name>A0A1N6ILD6_9FLAO</name>
<proteinExistence type="predicted"/>
<dbReference type="EMBL" id="FSRQ01000004">
    <property type="protein sequence ID" value="SIO32811.1"/>
    <property type="molecule type" value="Genomic_DNA"/>
</dbReference>